<dbReference type="InterPro" id="IPR043502">
    <property type="entry name" value="DNA/RNA_pol_sf"/>
</dbReference>
<proteinExistence type="predicted"/>
<comment type="caution">
    <text evidence="2">The sequence shown here is derived from an EMBL/GenBank/DDBJ whole genome shotgun (WGS) entry which is preliminary data.</text>
</comment>
<organism evidence="2 3">
    <name type="scientific">Mucuna pruriens</name>
    <name type="common">Velvet bean</name>
    <name type="synonym">Dolichos pruriens</name>
    <dbReference type="NCBI Taxonomy" id="157652"/>
    <lineage>
        <taxon>Eukaryota</taxon>
        <taxon>Viridiplantae</taxon>
        <taxon>Streptophyta</taxon>
        <taxon>Embryophyta</taxon>
        <taxon>Tracheophyta</taxon>
        <taxon>Spermatophyta</taxon>
        <taxon>Magnoliopsida</taxon>
        <taxon>eudicotyledons</taxon>
        <taxon>Gunneridae</taxon>
        <taxon>Pentapetalae</taxon>
        <taxon>rosids</taxon>
        <taxon>fabids</taxon>
        <taxon>Fabales</taxon>
        <taxon>Fabaceae</taxon>
        <taxon>Papilionoideae</taxon>
        <taxon>50 kb inversion clade</taxon>
        <taxon>NPAAA clade</taxon>
        <taxon>indigoferoid/millettioid clade</taxon>
        <taxon>Phaseoleae</taxon>
        <taxon>Mucuna</taxon>
    </lineage>
</organism>
<evidence type="ECO:0000256" key="1">
    <source>
        <dbReference type="SAM" id="MobiDB-lite"/>
    </source>
</evidence>
<reference evidence="2" key="1">
    <citation type="submission" date="2018-05" db="EMBL/GenBank/DDBJ databases">
        <title>Draft genome of Mucuna pruriens seed.</title>
        <authorList>
            <person name="Nnadi N.E."/>
            <person name="Vos R."/>
            <person name="Hasami M.H."/>
            <person name="Devisetty U.K."/>
            <person name="Aguiy J.C."/>
        </authorList>
    </citation>
    <scope>NUCLEOTIDE SEQUENCE [LARGE SCALE GENOMIC DNA]</scope>
    <source>
        <strain evidence="2">JCA_2017</strain>
    </source>
</reference>
<dbReference type="PANTHER" id="PTHR35046:SF9">
    <property type="entry name" value="RNA-DIRECTED DNA POLYMERASE"/>
    <property type="match status" value="1"/>
</dbReference>
<feature type="region of interest" description="Disordered" evidence="1">
    <location>
        <begin position="38"/>
        <end position="75"/>
    </location>
</feature>
<feature type="compositionally biased region" description="Basic and acidic residues" evidence="1">
    <location>
        <begin position="50"/>
        <end position="75"/>
    </location>
</feature>
<accession>A0A371GDJ9</accession>
<dbReference type="SUPFAM" id="SSF56672">
    <property type="entry name" value="DNA/RNA polymerases"/>
    <property type="match status" value="1"/>
</dbReference>
<sequence>MAFIEKYRMLWSCNITKHLSELVHQAIKVEMQIRRRSASGKTYRGSSGWKGKEKNKNNARKEKIPKRGSESSIGRKEFTPTLVPMRLKVSIIKCFKCLGKGYIASECPNRYVMIIKEDRKIGSESSIGEISISSEFESLSDGSHYERDLLVVRRGSCVNVASERLVKKLALPTTVDEEKVKAIQDWPTHKTVGELRSFHGLASFYRRFVKEFSTIKAFLNETSLELECDASSVGIGVVILQEGSLIAYFSEKLKDVATLSIAQGFMIHSNHEALKHLREQVT</sequence>
<protein>
    <submittedName>
        <fullName evidence="2">Uncharacterized protein</fullName>
    </submittedName>
</protein>
<feature type="non-terminal residue" evidence="2">
    <location>
        <position position="1"/>
    </location>
</feature>
<dbReference type="EMBL" id="QJKJ01005904">
    <property type="protein sequence ID" value="RDX88576.1"/>
    <property type="molecule type" value="Genomic_DNA"/>
</dbReference>
<name>A0A371GDJ9_MUCPR</name>
<dbReference type="Proteomes" id="UP000257109">
    <property type="component" value="Unassembled WGS sequence"/>
</dbReference>
<dbReference type="PANTHER" id="PTHR35046">
    <property type="entry name" value="ZINC KNUCKLE (CCHC-TYPE) FAMILY PROTEIN"/>
    <property type="match status" value="1"/>
</dbReference>
<evidence type="ECO:0000313" key="3">
    <source>
        <dbReference type="Proteomes" id="UP000257109"/>
    </source>
</evidence>
<dbReference type="InterPro" id="IPR043128">
    <property type="entry name" value="Rev_trsase/Diguanyl_cyclase"/>
</dbReference>
<dbReference type="AlphaFoldDB" id="A0A371GDJ9"/>
<dbReference type="Gene3D" id="3.30.70.270">
    <property type="match status" value="1"/>
</dbReference>
<evidence type="ECO:0000313" key="2">
    <source>
        <dbReference type="EMBL" id="RDX88576.1"/>
    </source>
</evidence>
<keyword evidence="3" id="KW-1185">Reference proteome</keyword>
<dbReference type="OrthoDB" id="1909920at2759"/>
<gene>
    <name evidence="2" type="ORF">CR513_29815</name>
</gene>